<dbReference type="PANTHER" id="PTHR11060">
    <property type="entry name" value="PROTEIN MEMO1"/>
    <property type="match status" value="1"/>
</dbReference>
<accession>A0AAJ1MJH6</accession>
<dbReference type="CDD" id="cd07361">
    <property type="entry name" value="MEMO_like"/>
    <property type="match status" value="1"/>
</dbReference>
<evidence type="ECO:0000256" key="1">
    <source>
        <dbReference type="ARBA" id="ARBA00006315"/>
    </source>
</evidence>
<comment type="similarity">
    <text evidence="1">Belongs to the MEMO1 family.</text>
</comment>
<dbReference type="PANTHER" id="PTHR11060:SF0">
    <property type="entry name" value="PROTEIN MEMO1"/>
    <property type="match status" value="1"/>
</dbReference>
<proteinExistence type="inferred from homology"/>
<protein>
    <submittedName>
        <fullName evidence="2">AmmeMemoRadiSam system protein B</fullName>
    </submittedName>
</protein>
<dbReference type="Proteomes" id="UP001221217">
    <property type="component" value="Unassembled WGS sequence"/>
</dbReference>
<gene>
    <name evidence="2" type="primary">amrB</name>
    <name evidence="2" type="ORF">PQJ61_12080</name>
</gene>
<name>A0AAJ1MJH6_9SPIO</name>
<dbReference type="AlphaFoldDB" id="A0AAJ1MJH6"/>
<organism evidence="2 3">
    <name type="scientific">Candidatus Thalassospirochaeta sargassi</name>
    <dbReference type="NCBI Taxonomy" id="3119039"/>
    <lineage>
        <taxon>Bacteria</taxon>
        <taxon>Pseudomonadati</taxon>
        <taxon>Spirochaetota</taxon>
        <taxon>Spirochaetia</taxon>
        <taxon>Spirochaetales</taxon>
        <taxon>Spirochaetaceae</taxon>
        <taxon>Candidatus Thalassospirochaeta</taxon>
    </lineage>
</organism>
<sequence>MIRPRILPGGWYPDTISEIKTNLDRWTKDVEEDTTCFAAIVPHAGWYYSGRIAAIPLKKTCGGKKIIVVIGGHLPPGSSILAASESEIETPLGIIVNRLDCIKRLQEDINIEEDIFSDNTVEVILPMIKYFSPGADAIWLRAPADEKAVELGKILYELTVELEVETAVIGSTDLTHYGANYGFEPQGRGVSGLNWMKNKNDAEVIDLLVNMSSKDAVDHALANKSACSIGAAAAAVEFASQNGVEKGLLTQYSTSYDVMPSDSFVGYAGIIY</sequence>
<evidence type="ECO:0000313" key="3">
    <source>
        <dbReference type="Proteomes" id="UP001221217"/>
    </source>
</evidence>
<reference evidence="2 3" key="1">
    <citation type="submission" date="2022-12" db="EMBL/GenBank/DDBJ databases">
        <title>Metagenome assembled genome from gulf of manar.</title>
        <authorList>
            <person name="Kohli P."/>
            <person name="Pk S."/>
            <person name="Venkata Ramana C."/>
            <person name="Sasikala C."/>
        </authorList>
    </citation>
    <scope>NUCLEOTIDE SEQUENCE [LARGE SCALE GENOMIC DNA]</scope>
    <source>
        <strain evidence="2">JB008</strain>
    </source>
</reference>
<dbReference type="NCBIfam" id="TIGR04336">
    <property type="entry name" value="AmmeMemoSam_B"/>
    <property type="match status" value="1"/>
</dbReference>
<evidence type="ECO:0000313" key="2">
    <source>
        <dbReference type="EMBL" id="MDC7227493.1"/>
    </source>
</evidence>
<dbReference type="Gene3D" id="3.40.830.10">
    <property type="entry name" value="LigB-like"/>
    <property type="match status" value="1"/>
</dbReference>
<dbReference type="Pfam" id="PF01875">
    <property type="entry name" value="Memo"/>
    <property type="match status" value="1"/>
</dbReference>
<dbReference type="InterPro" id="IPR002737">
    <property type="entry name" value="MEMO1_fam"/>
</dbReference>
<dbReference type="EMBL" id="JAQQAL010000025">
    <property type="protein sequence ID" value="MDC7227493.1"/>
    <property type="molecule type" value="Genomic_DNA"/>
</dbReference>
<comment type="caution">
    <text evidence="2">The sequence shown here is derived from an EMBL/GenBank/DDBJ whole genome shotgun (WGS) entry which is preliminary data.</text>
</comment>